<keyword evidence="4 6" id="KW-0479">Metal-binding</keyword>
<feature type="binding site" description="axial binding residue" evidence="6">
    <location>
        <position position="271"/>
    </location>
    <ligand>
        <name>heme</name>
        <dbReference type="ChEBI" id="CHEBI:30413"/>
    </ligand>
    <ligandPart>
        <name>Fe</name>
        <dbReference type="ChEBI" id="CHEBI:18248"/>
    </ligandPart>
</feature>
<comment type="similarity">
    <text evidence="2">Belongs to the cytochrome P450 family.</text>
</comment>
<sequence length="328" mass="37578">MDLGQFFAFTAFDIIGEILFSSRFGFLASGKDLGNAVSNSRALMAYGSVMGFFRWVHVALLGNPLITWLSILPYGHLFDTTVRALDERIRDKRDDSRFDMVEHWFRAMEKHPDRLGLRDVYAMATGVVGGASDTISCVLQSFVYYMLRTPGAWERARREIDEAQETHGICKDKVITFADAQKLPYLQACLKEGLRVFCPASMTLARVARKGGETIGERHFPEGTILSIHPWVMHLSKEIWGPDAREFNPDRWLREDAASFEKWFMPGYNSCPGQHITRIEMSKIAATLVRDYDICQVNPGQDWKWEAYFSVLQHSWPCYIRARRETIG</sequence>
<dbReference type="Gene3D" id="1.10.630.10">
    <property type="entry name" value="Cytochrome P450"/>
    <property type="match status" value="1"/>
</dbReference>
<protein>
    <submittedName>
        <fullName evidence="7">Pisatin demethylase</fullName>
    </submittedName>
</protein>
<comment type="cofactor">
    <cofactor evidence="1 6">
        <name>heme</name>
        <dbReference type="ChEBI" id="CHEBI:30413"/>
    </cofactor>
</comment>
<evidence type="ECO:0000256" key="6">
    <source>
        <dbReference type="PIRSR" id="PIRSR602401-1"/>
    </source>
</evidence>
<dbReference type="InterPro" id="IPR050121">
    <property type="entry name" value="Cytochrome_P450_monoxygenase"/>
</dbReference>
<dbReference type="GO" id="GO:0016705">
    <property type="term" value="F:oxidoreductase activity, acting on paired donors, with incorporation or reduction of molecular oxygen"/>
    <property type="evidence" value="ECO:0007669"/>
    <property type="project" value="InterPro"/>
</dbReference>
<keyword evidence="8" id="KW-1185">Reference proteome</keyword>
<comment type="caution">
    <text evidence="7">The sequence shown here is derived from an EMBL/GenBank/DDBJ whole genome shotgun (WGS) entry which is preliminary data.</text>
</comment>
<evidence type="ECO:0000313" key="7">
    <source>
        <dbReference type="EMBL" id="KXX73124.1"/>
    </source>
</evidence>
<accession>A0A175VQV1</accession>
<dbReference type="InterPro" id="IPR036396">
    <property type="entry name" value="Cyt_P450_sf"/>
</dbReference>
<name>A0A175VQV1_9PEZI</name>
<dbReference type="AlphaFoldDB" id="A0A175VQV1"/>
<dbReference type="STRING" id="100816.A0A175VQV1"/>
<dbReference type="InterPro" id="IPR002401">
    <property type="entry name" value="Cyt_P450_E_grp-I"/>
</dbReference>
<dbReference type="GO" id="GO:0005506">
    <property type="term" value="F:iron ion binding"/>
    <property type="evidence" value="ECO:0007669"/>
    <property type="project" value="InterPro"/>
</dbReference>
<dbReference type="PANTHER" id="PTHR24305:SF232">
    <property type="entry name" value="P450, PUTATIVE (EUROFUNG)-RELATED"/>
    <property type="match status" value="1"/>
</dbReference>
<keyword evidence="3 6" id="KW-0349">Heme</keyword>
<gene>
    <name evidence="7" type="ORF">MMYC01_209871</name>
</gene>
<evidence type="ECO:0000313" key="8">
    <source>
        <dbReference type="Proteomes" id="UP000078237"/>
    </source>
</evidence>
<reference evidence="7 8" key="1">
    <citation type="journal article" date="2016" name="Genome Announc.">
        <title>Genome Sequence of Madurella mycetomatis mm55, Isolated from a Human Mycetoma Case in Sudan.</title>
        <authorList>
            <person name="Smit S."/>
            <person name="Derks M.F."/>
            <person name="Bervoets S."/>
            <person name="Fahal A."/>
            <person name="van Leeuwen W."/>
            <person name="van Belkum A."/>
            <person name="van de Sande W.W."/>
        </authorList>
    </citation>
    <scope>NUCLEOTIDE SEQUENCE [LARGE SCALE GENOMIC DNA]</scope>
    <source>
        <strain evidence="8">mm55</strain>
    </source>
</reference>
<dbReference type="Proteomes" id="UP000078237">
    <property type="component" value="Unassembled WGS sequence"/>
</dbReference>
<evidence type="ECO:0000256" key="1">
    <source>
        <dbReference type="ARBA" id="ARBA00001971"/>
    </source>
</evidence>
<dbReference type="InterPro" id="IPR001128">
    <property type="entry name" value="Cyt_P450"/>
</dbReference>
<dbReference type="GO" id="GO:0008168">
    <property type="term" value="F:methyltransferase activity"/>
    <property type="evidence" value="ECO:0007669"/>
    <property type="project" value="UniProtKB-KW"/>
</dbReference>
<dbReference type="OrthoDB" id="3934656at2759"/>
<dbReference type="GO" id="GO:0032259">
    <property type="term" value="P:methylation"/>
    <property type="evidence" value="ECO:0007669"/>
    <property type="project" value="UniProtKB-KW"/>
</dbReference>
<dbReference type="GO" id="GO:0020037">
    <property type="term" value="F:heme binding"/>
    <property type="evidence" value="ECO:0007669"/>
    <property type="project" value="InterPro"/>
</dbReference>
<evidence type="ECO:0000256" key="4">
    <source>
        <dbReference type="ARBA" id="ARBA00022723"/>
    </source>
</evidence>
<dbReference type="VEuPathDB" id="FungiDB:MMYC01_209871"/>
<dbReference type="SUPFAM" id="SSF48264">
    <property type="entry name" value="Cytochrome P450"/>
    <property type="match status" value="1"/>
</dbReference>
<dbReference type="PANTHER" id="PTHR24305">
    <property type="entry name" value="CYTOCHROME P450"/>
    <property type="match status" value="1"/>
</dbReference>
<organism evidence="7 8">
    <name type="scientific">Madurella mycetomatis</name>
    <dbReference type="NCBI Taxonomy" id="100816"/>
    <lineage>
        <taxon>Eukaryota</taxon>
        <taxon>Fungi</taxon>
        <taxon>Dikarya</taxon>
        <taxon>Ascomycota</taxon>
        <taxon>Pezizomycotina</taxon>
        <taxon>Sordariomycetes</taxon>
        <taxon>Sordariomycetidae</taxon>
        <taxon>Sordariales</taxon>
        <taxon>Sordariales incertae sedis</taxon>
        <taxon>Madurella</taxon>
    </lineage>
</organism>
<proteinExistence type="inferred from homology"/>
<dbReference type="GO" id="GO:0004497">
    <property type="term" value="F:monooxygenase activity"/>
    <property type="evidence" value="ECO:0007669"/>
    <property type="project" value="InterPro"/>
</dbReference>
<dbReference type="Pfam" id="PF00067">
    <property type="entry name" value="p450"/>
    <property type="match status" value="1"/>
</dbReference>
<evidence type="ECO:0000256" key="2">
    <source>
        <dbReference type="ARBA" id="ARBA00010617"/>
    </source>
</evidence>
<evidence type="ECO:0000256" key="3">
    <source>
        <dbReference type="ARBA" id="ARBA00022617"/>
    </source>
</evidence>
<dbReference type="EMBL" id="LCTW02000537">
    <property type="protein sequence ID" value="KXX73124.1"/>
    <property type="molecule type" value="Genomic_DNA"/>
</dbReference>
<keyword evidence="5 6" id="KW-0408">Iron</keyword>
<dbReference type="PRINTS" id="PR00463">
    <property type="entry name" value="EP450I"/>
</dbReference>
<evidence type="ECO:0000256" key="5">
    <source>
        <dbReference type="ARBA" id="ARBA00023004"/>
    </source>
</evidence>